<dbReference type="InterPro" id="IPR036259">
    <property type="entry name" value="MFS_trans_sf"/>
</dbReference>
<keyword evidence="3 4" id="KW-0472">Membrane</keyword>
<evidence type="ECO:0000256" key="2">
    <source>
        <dbReference type="ARBA" id="ARBA00022989"/>
    </source>
</evidence>
<feature type="transmembrane region" description="Helical" evidence="4">
    <location>
        <begin position="104"/>
        <end position="126"/>
    </location>
</feature>
<organism evidence="7 9">
    <name type="scientific">Pseudomonas cannabina</name>
    <dbReference type="NCBI Taxonomy" id="86840"/>
    <lineage>
        <taxon>Bacteria</taxon>
        <taxon>Pseudomonadati</taxon>
        <taxon>Pseudomonadota</taxon>
        <taxon>Gammaproteobacteria</taxon>
        <taxon>Pseudomonadales</taxon>
        <taxon>Pseudomonadaceae</taxon>
        <taxon>Pseudomonas</taxon>
    </lineage>
</organism>
<feature type="transmembrane region" description="Helical" evidence="4">
    <location>
        <begin position="301"/>
        <end position="323"/>
    </location>
</feature>
<evidence type="ECO:0000313" key="7">
    <source>
        <dbReference type="EMBL" id="RMO00253.1"/>
    </source>
</evidence>
<feature type="transmembrane region" description="Helical" evidence="4">
    <location>
        <begin position="138"/>
        <end position="160"/>
    </location>
</feature>
<feature type="transmembrane region" description="Helical" evidence="4">
    <location>
        <begin position="276"/>
        <end position="295"/>
    </location>
</feature>
<dbReference type="GO" id="GO:0022857">
    <property type="term" value="F:transmembrane transporter activity"/>
    <property type="evidence" value="ECO:0007669"/>
    <property type="project" value="InterPro"/>
</dbReference>
<dbReference type="AlphaFoldDB" id="A0A3M3RUY8"/>
<gene>
    <name evidence="7" type="ORF">ALQ51_03203</name>
    <name evidence="6" type="ORF">ALQ53_01837</name>
</gene>
<dbReference type="PANTHER" id="PTHR23523">
    <property type="match status" value="1"/>
</dbReference>
<feature type="transmembrane region" description="Helical" evidence="4">
    <location>
        <begin position="166"/>
        <end position="186"/>
    </location>
</feature>
<feature type="domain" description="Major facilitator superfamily (MFS) profile" evidence="5">
    <location>
        <begin position="14"/>
        <end position="390"/>
    </location>
</feature>
<proteinExistence type="predicted"/>
<evidence type="ECO:0000256" key="3">
    <source>
        <dbReference type="ARBA" id="ARBA00023136"/>
    </source>
</evidence>
<dbReference type="Gene3D" id="1.20.1250.20">
    <property type="entry name" value="MFS general substrate transporter like domains"/>
    <property type="match status" value="2"/>
</dbReference>
<feature type="transmembrane region" description="Helical" evidence="4">
    <location>
        <begin position="335"/>
        <end position="354"/>
    </location>
</feature>
<dbReference type="EMBL" id="RBPH01000294">
    <property type="protein sequence ID" value="RMN74906.1"/>
    <property type="molecule type" value="Genomic_DNA"/>
</dbReference>
<dbReference type="Proteomes" id="UP000269335">
    <property type="component" value="Unassembled WGS sequence"/>
</dbReference>
<evidence type="ECO:0000313" key="6">
    <source>
        <dbReference type="EMBL" id="RMN74906.1"/>
    </source>
</evidence>
<dbReference type="Proteomes" id="UP000270524">
    <property type="component" value="Unassembled WGS sequence"/>
</dbReference>
<dbReference type="InterPro" id="IPR020846">
    <property type="entry name" value="MFS_dom"/>
</dbReference>
<dbReference type="SUPFAM" id="SSF103473">
    <property type="entry name" value="MFS general substrate transporter"/>
    <property type="match status" value="1"/>
</dbReference>
<dbReference type="InterPro" id="IPR011701">
    <property type="entry name" value="MFS"/>
</dbReference>
<evidence type="ECO:0000256" key="4">
    <source>
        <dbReference type="SAM" id="Phobius"/>
    </source>
</evidence>
<feature type="transmembrane region" description="Helical" evidence="4">
    <location>
        <begin position="211"/>
        <end position="233"/>
    </location>
</feature>
<evidence type="ECO:0000313" key="9">
    <source>
        <dbReference type="Proteomes" id="UP000270524"/>
    </source>
</evidence>
<evidence type="ECO:0000313" key="8">
    <source>
        <dbReference type="Proteomes" id="UP000269335"/>
    </source>
</evidence>
<dbReference type="InterPro" id="IPR052524">
    <property type="entry name" value="MFS_Cyanate_Porter"/>
</dbReference>
<reference evidence="8 9" key="1">
    <citation type="submission" date="2018-08" db="EMBL/GenBank/DDBJ databases">
        <title>Recombination of ecologically and evolutionarily significant loci maintains genetic cohesion in the Pseudomonas syringae species complex.</title>
        <authorList>
            <person name="Dillon M."/>
            <person name="Thakur S."/>
            <person name="Almeida R.N.D."/>
            <person name="Weir B.S."/>
            <person name="Guttman D.S."/>
        </authorList>
    </citation>
    <scope>NUCLEOTIDE SEQUENCE [LARGE SCALE GENOMIC DNA]</scope>
    <source>
        <strain evidence="6 8">ICMP 15201</strain>
        <strain evidence="7 9">ICMP 15203</strain>
    </source>
</reference>
<dbReference type="RefSeq" id="WP_007248880.1">
    <property type="nucleotide sequence ID" value="NZ_CP178532.1"/>
</dbReference>
<keyword evidence="2 4" id="KW-1133">Transmembrane helix</keyword>
<dbReference type="PANTHER" id="PTHR23523:SF1">
    <property type="entry name" value="CYANATE TRANSPORT PROTEIN CYNX"/>
    <property type="match status" value="1"/>
</dbReference>
<protein>
    <submittedName>
        <fullName evidence="6 7">Cyanate transporter</fullName>
    </submittedName>
</protein>
<dbReference type="Pfam" id="PF07690">
    <property type="entry name" value="MFS_1"/>
    <property type="match status" value="1"/>
</dbReference>
<name>A0A3M3RUY8_PSECA</name>
<evidence type="ECO:0000256" key="1">
    <source>
        <dbReference type="ARBA" id="ARBA00022692"/>
    </source>
</evidence>
<feature type="transmembrane region" description="Helical" evidence="4">
    <location>
        <begin position="366"/>
        <end position="385"/>
    </location>
</feature>
<feature type="transmembrane region" description="Helical" evidence="4">
    <location>
        <begin position="245"/>
        <end position="264"/>
    </location>
</feature>
<accession>A0A3M3RUY8</accession>
<sequence length="395" mass="42310">MENVRATTRPALWLIASIILVALNLRPSMAAVGPLLSAIRGDVPLSFSTASLLTMLPVMAMGLAMFLGMRVAQRFGEHRTIVLSLVIIGVATVSRLYLDSTLELVLSAVLAGVGIALIQAVMPALIKSRFSDNVSLFMGLYVTSIMGGAAIAASFSPFVLAQTGSWRMGLAIWALLALLALGFWFAQRSAIPQLPAAPQGRQESFVGNSRAWLLAIFFGLGTASYTCVLAWLAPYYVEKGWSEQNAGLLLGFLTAMEVISGLVTPAIANRSQDKRLVLAVLLALIMAGFCGLILSPERFSLLWPCLLGLGIGGLFPMSLIVSLDHLDNPRRAGGLTAFVQGIGYLIAGLSPLIAGMIRDQLGSFEWAWGSLTAVMAVMIVMVLRFNPKRYAQHIQ</sequence>
<dbReference type="GeneID" id="64467398"/>
<dbReference type="NCBIfam" id="NF007256">
    <property type="entry name" value="PRK09705.1"/>
    <property type="match status" value="1"/>
</dbReference>
<evidence type="ECO:0000259" key="5">
    <source>
        <dbReference type="PROSITE" id="PS50850"/>
    </source>
</evidence>
<dbReference type="PROSITE" id="PS50850">
    <property type="entry name" value="MFS"/>
    <property type="match status" value="1"/>
</dbReference>
<feature type="transmembrane region" description="Helical" evidence="4">
    <location>
        <begin position="46"/>
        <end position="68"/>
    </location>
</feature>
<dbReference type="EMBL" id="RBPJ01000091">
    <property type="protein sequence ID" value="RMO00253.1"/>
    <property type="molecule type" value="Genomic_DNA"/>
</dbReference>
<keyword evidence="1 4" id="KW-0812">Transmembrane</keyword>
<feature type="transmembrane region" description="Helical" evidence="4">
    <location>
        <begin position="80"/>
        <end position="98"/>
    </location>
</feature>
<comment type="caution">
    <text evidence="7">The sequence shown here is derived from an EMBL/GenBank/DDBJ whole genome shotgun (WGS) entry which is preliminary data.</text>
</comment>